<evidence type="ECO:0000256" key="1">
    <source>
        <dbReference type="ARBA" id="ARBA00009437"/>
    </source>
</evidence>
<accession>A0AA37MGB6</accession>
<dbReference type="GO" id="GO:0003700">
    <property type="term" value="F:DNA-binding transcription factor activity"/>
    <property type="evidence" value="ECO:0007669"/>
    <property type="project" value="InterPro"/>
</dbReference>
<dbReference type="PANTHER" id="PTHR30537">
    <property type="entry name" value="HTH-TYPE TRANSCRIPTIONAL REGULATOR"/>
    <property type="match status" value="1"/>
</dbReference>
<keyword evidence="4" id="KW-0804">Transcription</keyword>
<dbReference type="SUPFAM" id="SSF46785">
    <property type="entry name" value="Winged helix' DNA-binding domain"/>
    <property type="match status" value="1"/>
</dbReference>
<evidence type="ECO:0000313" key="7">
    <source>
        <dbReference type="Proteomes" id="UP001055111"/>
    </source>
</evidence>
<evidence type="ECO:0000256" key="2">
    <source>
        <dbReference type="ARBA" id="ARBA00023015"/>
    </source>
</evidence>
<proteinExistence type="inferred from homology"/>
<dbReference type="InterPro" id="IPR005119">
    <property type="entry name" value="LysR_subst-bd"/>
</dbReference>
<dbReference type="AlphaFoldDB" id="A0AA37MGB6"/>
<gene>
    <name evidence="6" type="ORF">CBA19CS42_07235</name>
</gene>
<comment type="similarity">
    <text evidence="1">Belongs to the LysR transcriptional regulatory family.</text>
</comment>
<organism evidence="6 7">
    <name type="scientific">Caballeronia novacaledonica</name>
    <dbReference type="NCBI Taxonomy" id="1544861"/>
    <lineage>
        <taxon>Bacteria</taxon>
        <taxon>Pseudomonadati</taxon>
        <taxon>Pseudomonadota</taxon>
        <taxon>Betaproteobacteria</taxon>
        <taxon>Burkholderiales</taxon>
        <taxon>Burkholderiaceae</taxon>
        <taxon>Caballeronia</taxon>
    </lineage>
</organism>
<evidence type="ECO:0000256" key="3">
    <source>
        <dbReference type="ARBA" id="ARBA00023125"/>
    </source>
</evidence>
<feature type="domain" description="HTH lysR-type" evidence="5">
    <location>
        <begin position="1"/>
        <end position="59"/>
    </location>
</feature>
<dbReference type="InterPro" id="IPR000847">
    <property type="entry name" value="LysR_HTH_N"/>
</dbReference>
<dbReference type="CDD" id="cd08422">
    <property type="entry name" value="PBP2_CrgA_like"/>
    <property type="match status" value="1"/>
</dbReference>
<sequence>MDTLSSMRMFARVAEEGSFTAAAQRMNISTAATSRAIATLEARLNTRLLHRSTRRVILTEAGRRYLQRCEQILACVDVAEAEAADAQLRPSGHLRIHASTSLGQSYVVPAIVRYRERHPAVSIDLTLSQHMPDIIDEGYDLTVQASIAELPDSSLVAQRLGTVHSVLCASPAYLREHGAPRTLAELSRHPCHQLVSPIFPRDIWTFEGPNGTETFALAKTNFGVNVAGALAVALREGMGIGALPMSTASKLLASGALVRVLPEYRLQALTLHALYPSRQYLNAKVKTFVEFIKEVVPRILESDAAHIDAARESERHHEVS</sequence>
<dbReference type="Pfam" id="PF00126">
    <property type="entry name" value="HTH_1"/>
    <property type="match status" value="1"/>
</dbReference>
<dbReference type="RefSeq" id="WP_238210686.1">
    <property type="nucleotide sequence ID" value="NZ_BPUS01000002.1"/>
</dbReference>
<dbReference type="PROSITE" id="PS50931">
    <property type="entry name" value="HTH_LYSR"/>
    <property type="match status" value="1"/>
</dbReference>
<name>A0AA37MGB6_9BURK</name>
<dbReference type="GO" id="GO:0003677">
    <property type="term" value="F:DNA binding"/>
    <property type="evidence" value="ECO:0007669"/>
    <property type="project" value="UniProtKB-KW"/>
</dbReference>
<dbReference type="SUPFAM" id="SSF53850">
    <property type="entry name" value="Periplasmic binding protein-like II"/>
    <property type="match status" value="1"/>
</dbReference>
<dbReference type="PANTHER" id="PTHR30537:SF5">
    <property type="entry name" value="HTH-TYPE TRANSCRIPTIONAL ACTIVATOR TTDR-RELATED"/>
    <property type="match status" value="1"/>
</dbReference>
<dbReference type="InterPro" id="IPR058163">
    <property type="entry name" value="LysR-type_TF_proteobact-type"/>
</dbReference>
<dbReference type="Gene3D" id="3.40.190.290">
    <property type="match status" value="1"/>
</dbReference>
<evidence type="ECO:0000259" key="5">
    <source>
        <dbReference type="PROSITE" id="PS50931"/>
    </source>
</evidence>
<dbReference type="Gene3D" id="1.10.10.10">
    <property type="entry name" value="Winged helix-like DNA-binding domain superfamily/Winged helix DNA-binding domain"/>
    <property type="match status" value="1"/>
</dbReference>
<dbReference type="InterPro" id="IPR036390">
    <property type="entry name" value="WH_DNA-bd_sf"/>
</dbReference>
<dbReference type="FunFam" id="1.10.10.10:FF:000001">
    <property type="entry name" value="LysR family transcriptional regulator"/>
    <property type="match status" value="1"/>
</dbReference>
<dbReference type="Pfam" id="PF03466">
    <property type="entry name" value="LysR_substrate"/>
    <property type="match status" value="1"/>
</dbReference>
<dbReference type="EMBL" id="BPUS01000002">
    <property type="protein sequence ID" value="GJH24285.1"/>
    <property type="molecule type" value="Genomic_DNA"/>
</dbReference>
<reference evidence="6" key="1">
    <citation type="submission" date="2022-09" db="EMBL/GenBank/DDBJ databases">
        <title>Isolation and characterization of 3-chlorobenzoate degrading bacteria from soils in Shizuoka.</title>
        <authorList>
            <person name="Ifat A."/>
            <person name="Ogawa N."/>
            <person name="Kimbara K."/>
            <person name="Moriuchi R."/>
            <person name="Dohra H."/>
            <person name="Shintani M."/>
        </authorList>
    </citation>
    <scope>NUCLEOTIDE SEQUENCE</scope>
    <source>
        <strain evidence="6">19CS4-2</strain>
    </source>
</reference>
<evidence type="ECO:0000313" key="6">
    <source>
        <dbReference type="EMBL" id="GJH24285.1"/>
    </source>
</evidence>
<keyword evidence="3" id="KW-0238">DNA-binding</keyword>
<dbReference type="Proteomes" id="UP001055111">
    <property type="component" value="Unassembled WGS sequence"/>
</dbReference>
<protein>
    <submittedName>
        <fullName evidence="6">LysR family transcriptional regulator</fullName>
    </submittedName>
</protein>
<keyword evidence="2" id="KW-0805">Transcription regulation</keyword>
<evidence type="ECO:0000256" key="4">
    <source>
        <dbReference type="ARBA" id="ARBA00023163"/>
    </source>
</evidence>
<comment type="caution">
    <text evidence="6">The sequence shown here is derived from an EMBL/GenBank/DDBJ whole genome shotgun (WGS) entry which is preliminary data.</text>
</comment>
<dbReference type="InterPro" id="IPR036388">
    <property type="entry name" value="WH-like_DNA-bd_sf"/>
</dbReference>